<proteinExistence type="inferred from homology"/>
<accession>A0A7R8W902</accession>
<dbReference type="InterPro" id="IPR004088">
    <property type="entry name" value="KH_dom_type_1"/>
</dbReference>
<evidence type="ECO:0000256" key="7">
    <source>
        <dbReference type="ARBA" id="ARBA00012277"/>
    </source>
</evidence>
<dbReference type="InterPro" id="IPR015096">
    <property type="entry name" value="FUBP_C"/>
</dbReference>
<keyword evidence="22" id="KW-0539">Nucleus</keyword>
<dbReference type="GO" id="GO:0009083">
    <property type="term" value="P:branched-chain amino acid catabolic process"/>
    <property type="evidence" value="ECO:0007669"/>
    <property type="project" value="TreeGrafter"/>
</dbReference>
<evidence type="ECO:0000256" key="6">
    <source>
        <dbReference type="ARBA" id="ARBA00010113"/>
    </source>
</evidence>
<dbReference type="GO" id="GO:0005525">
    <property type="term" value="F:GTP binding"/>
    <property type="evidence" value="ECO:0007669"/>
    <property type="project" value="UniProtKB-KW"/>
</dbReference>
<dbReference type="PANTHER" id="PTHR43380:SF1">
    <property type="entry name" value="2-OXOISOVALERATE DEHYDROGENASE SUBUNIT ALPHA, MITOCHONDRIAL"/>
    <property type="match status" value="1"/>
</dbReference>
<dbReference type="CDD" id="cd22396">
    <property type="entry name" value="KH-I_FUBP_rpt1"/>
    <property type="match status" value="1"/>
</dbReference>
<evidence type="ECO:0000256" key="18">
    <source>
        <dbReference type="ARBA" id="ARBA00022958"/>
    </source>
</evidence>
<feature type="compositionally biased region" description="Gly residues" evidence="28">
    <location>
        <begin position="186"/>
        <end position="202"/>
    </location>
</feature>
<keyword evidence="17" id="KW-0809">Transit peptide</keyword>
<evidence type="ECO:0000256" key="22">
    <source>
        <dbReference type="ARBA" id="ARBA00023242"/>
    </source>
</evidence>
<evidence type="ECO:0000256" key="8">
    <source>
        <dbReference type="ARBA" id="ARBA00012511"/>
    </source>
</evidence>
<evidence type="ECO:0000256" key="4">
    <source>
        <dbReference type="ARBA" id="ARBA00004305"/>
    </source>
</evidence>
<keyword evidence="12" id="KW-0819">tRNA processing</keyword>
<comment type="cofactor">
    <cofactor evidence="2">
        <name>thiamine diphosphate</name>
        <dbReference type="ChEBI" id="CHEBI:58937"/>
    </cofactor>
</comment>
<dbReference type="SUPFAM" id="SSF52518">
    <property type="entry name" value="Thiamin diphosphate-binding fold (THDP-binding)"/>
    <property type="match status" value="1"/>
</dbReference>
<evidence type="ECO:0000256" key="16">
    <source>
        <dbReference type="ARBA" id="ARBA00022842"/>
    </source>
</evidence>
<dbReference type="FunFam" id="3.30.70.3000:FF:000001">
    <property type="entry name" value="tRNA(His) guanylyltransferase"/>
    <property type="match status" value="1"/>
</dbReference>
<comment type="catalytic activity">
    <reaction evidence="25">
        <text>a 5'-end ribonucleotide-tRNA(His) + GTP + ATP + H2O = a 5'-end phospho-guanosine-ribonucleotide-tRNA(His) + AMP + 2 diphosphate + H(+)</text>
        <dbReference type="Rhea" id="RHEA:54564"/>
        <dbReference type="Rhea" id="RHEA-COMP:14193"/>
        <dbReference type="Rhea" id="RHEA-COMP:14917"/>
        <dbReference type="ChEBI" id="CHEBI:15377"/>
        <dbReference type="ChEBI" id="CHEBI:15378"/>
        <dbReference type="ChEBI" id="CHEBI:30616"/>
        <dbReference type="ChEBI" id="CHEBI:33019"/>
        <dbReference type="ChEBI" id="CHEBI:37565"/>
        <dbReference type="ChEBI" id="CHEBI:138282"/>
        <dbReference type="ChEBI" id="CHEBI:141847"/>
        <dbReference type="ChEBI" id="CHEBI:456215"/>
        <dbReference type="EC" id="2.7.7.79"/>
    </reaction>
</comment>
<dbReference type="Pfam" id="PF00013">
    <property type="entry name" value="KH_1"/>
    <property type="match status" value="4"/>
</dbReference>
<keyword evidence="20" id="KW-0496">Mitochondrion</keyword>
<comment type="subunit">
    <text evidence="27">Homotetramer. Interacts with MFN1 and MFN2; functions as a guanyl-nucleotide exchange factor/GEF for MFN2 and also probably MFN1.</text>
</comment>
<feature type="region of interest" description="Disordered" evidence="28">
    <location>
        <begin position="1314"/>
        <end position="1351"/>
    </location>
</feature>
<evidence type="ECO:0000256" key="26">
    <source>
        <dbReference type="ARBA" id="ARBA00058346"/>
    </source>
</evidence>
<dbReference type="OrthoDB" id="3845at2759"/>
<sequence>MMSNGVATLENGGSLGSVVTEEFPIPDNMVGVVIGRGGEQITRLQAESGAKIQMQPEIPGRSERTVSLTGVQQSIAVAKKLIMDIINARNAGQQMNSSAGAPGMGVPGAGPPGNIEMIVPATKVGLVIGKGGETIKQLQERFDVKMMVVQESPAQEGDKPLRITGDPSRCEAARQAVTEIINENQGVGGNMGGMGSMGGHPGMGPPNRSLYFGGNYTGSGTEVPVPQPAVGEWPTGAGAVLPVPQPAVGVIIGKGGEMIKKIQTETGARLQFQQSNVPNEQICRISGKGEQITEARRMILDLIDSVMGTQHLGGPFDGLVPSSVMQAQDGPYQWIRDNQRAGGPYSGGPPRGPGPWPGPGGPWGDGPGGNPEVYFPVPASKCGLVIGKGGETIKQINAQSGAHCELDRRPPPNPNEKVFIIRGSPQQIDHAKSLICDKIGLPPPPPTAGPGGGMPMGQFQMNQGMGPPQSYPSQAPTWGNPYQQWGQTADPGPSPSAAPATTAGPQPDYSSQWVEYYRQIGMHQQAELIEQQAKARQAAAAAAAAAANPAGGAPGAAAPTAQAVQGAAPEEPKQDYSKQWVEYYRAQGMIKEAEAIEAQVKARQAAAAAGGGGAASAQGYPNPGAPSAASYGSSAYNAAPAYGGMGDVTMIRGVTVFCRLCRRSKSCLAGTGRRPFFSTTPLQEENDPETEKRTQFPGAKSNFTEQMTFTRSHEIDEGMPSYRVMNPQGEVVPGAKDPGLDSATLLKMYQRMTLLNTMDRILYESQRQGRISFYMTNYGEEATHVGSAAALEPTDLVYGQYREAGVLMWRGFPLDAFMDQCYGNCDDLGKGRQMPVHYGSQDLNFVTISSPLATQMPQAVGTAFAFKRDRSGRVVMCYFGEGAASEGDAHAAFNFAAVLECPIVFFCRNNGYAISTPTSEQYRGDGIAGRGAAYGISAIRVDGNDILAVYNVVKEARSIAAGENRPVLVEAMTYRIGHHSTSDDSSAYRSIDEVRYWDEKDHPISRLRMYMVNRGIWDDAKEADWKTESRKMILESFARAEKKQKPNWKLMFEDVYEELPLHLQEQQKEMEEHLKEYGKHYPLRTFQSYYTVMANSRFAYVRNFEKASICLPNTWIVVRVDGKEFHQFCDAHKLEKPNDQRCLALMNKAARCVMNLFGCDILLSYGQSDEYSFVFRKETTWYRRREFKLLTTLVSGFSSSFVYHWPDVFGNDTKLLYPPVFDGRVVLYPSFKNLRDYLSWRQADCHINNLYNTVFWALVLRGGLSRTNAQERLQGTVSGDKNEILFSEFGINYNNEPQQFRKGTVLFWVRKEEGPEDPSDLKEATEKTSGDGTPKNGKKLRPPRRPKIPNLDDWEIRQDYCDIIRDDFWTKNAELFQEFVFLEDVLARPPPKLRGNWGTG</sequence>
<keyword evidence="21" id="KW-0342">GTP-binding</keyword>
<feature type="region of interest" description="Disordered" evidence="28">
    <location>
        <begin position="184"/>
        <end position="206"/>
    </location>
</feature>
<evidence type="ECO:0000256" key="2">
    <source>
        <dbReference type="ARBA" id="ARBA00001964"/>
    </source>
</evidence>
<feature type="domain" description="K Homology" evidence="29">
    <location>
        <begin position="369"/>
        <end position="440"/>
    </location>
</feature>
<dbReference type="GO" id="GO:0005634">
    <property type="term" value="C:nucleus"/>
    <property type="evidence" value="ECO:0007669"/>
    <property type="project" value="UniProtKB-SubCell"/>
</dbReference>
<dbReference type="Pfam" id="PF09005">
    <property type="entry name" value="FUBP_C"/>
    <property type="match status" value="2"/>
</dbReference>
<dbReference type="GO" id="GO:0005759">
    <property type="term" value="C:mitochondrial matrix"/>
    <property type="evidence" value="ECO:0007669"/>
    <property type="project" value="UniProtKB-SubCell"/>
</dbReference>
<feature type="compositionally biased region" description="Low complexity" evidence="28">
    <location>
        <begin position="489"/>
        <end position="508"/>
    </location>
</feature>
<evidence type="ECO:0000256" key="10">
    <source>
        <dbReference type="ARBA" id="ARBA00022310"/>
    </source>
</evidence>
<keyword evidence="15" id="KW-0547">Nucleotide-binding</keyword>
<dbReference type="GO" id="GO:0006400">
    <property type="term" value="P:tRNA modification"/>
    <property type="evidence" value="ECO:0007669"/>
    <property type="project" value="InterPro"/>
</dbReference>
<evidence type="ECO:0000256" key="5">
    <source>
        <dbReference type="ARBA" id="ARBA00008646"/>
    </source>
</evidence>
<feature type="compositionally biased region" description="Polar residues" evidence="28">
    <location>
        <begin position="471"/>
        <end position="487"/>
    </location>
</feature>
<dbReference type="EC" id="2.7.7.79" evidence="8"/>
<evidence type="ECO:0000256" key="25">
    <source>
        <dbReference type="ARBA" id="ARBA00047281"/>
    </source>
</evidence>
<feature type="compositionally biased region" description="Basic residues" evidence="28">
    <location>
        <begin position="1336"/>
        <end position="1347"/>
    </location>
</feature>
<dbReference type="GO" id="GO:0008193">
    <property type="term" value="F:tRNA guanylyltransferase activity"/>
    <property type="evidence" value="ECO:0007669"/>
    <property type="project" value="UniProtKB-EC"/>
</dbReference>
<keyword evidence="19" id="KW-0560">Oxidoreductase</keyword>
<evidence type="ECO:0000256" key="20">
    <source>
        <dbReference type="ARBA" id="ARBA00023128"/>
    </source>
</evidence>
<feature type="region of interest" description="Disordered" evidence="28">
    <location>
        <begin position="676"/>
        <end position="696"/>
    </location>
</feature>
<evidence type="ECO:0000256" key="27">
    <source>
        <dbReference type="ARBA" id="ARBA00065710"/>
    </source>
</evidence>
<evidence type="ECO:0000256" key="28">
    <source>
        <dbReference type="SAM" id="MobiDB-lite"/>
    </source>
</evidence>
<comment type="cofactor">
    <cofactor evidence="1">
        <name>Mg(2+)</name>
        <dbReference type="ChEBI" id="CHEBI:18420"/>
    </cofactor>
</comment>
<evidence type="ECO:0000256" key="21">
    <source>
        <dbReference type="ARBA" id="ARBA00023134"/>
    </source>
</evidence>
<evidence type="ECO:0000256" key="19">
    <source>
        <dbReference type="ARBA" id="ARBA00023002"/>
    </source>
</evidence>
<evidence type="ECO:0000259" key="29">
    <source>
        <dbReference type="SMART" id="SM00322"/>
    </source>
</evidence>
<keyword evidence="13" id="KW-0548">Nucleotidyltransferase</keyword>
<evidence type="ECO:0000256" key="23">
    <source>
        <dbReference type="ARBA" id="ARBA00031050"/>
    </source>
</evidence>
<dbReference type="FunFam" id="3.30.1370.10:FF:000007">
    <property type="entry name" value="far upstream element-binding protein 1 isoform X1"/>
    <property type="match status" value="1"/>
</dbReference>
<dbReference type="InterPro" id="IPR025845">
    <property type="entry name" value="Thg1_C_dom"/>
</dbReference>
<evidence type="ECO:0000256" key="13">
    <source>
        <dbReference type="ARBA" id="ARBA00022695"/>
    </source>
</evidence>
<keyword evidence="11" id="KW-0808">Transferase</keyword>
<dbReference type="EC" id="1.2.4.4" evidence="7"/>
<dbReference type="SUPFAM" id="SSF54791">
    <property type="entry name" value="Eukaryotic type KH-domain (KH-domain type I)"/>
    <property type="match status" value="4"/>
</dbReference>
<gene>
    <name evidence="30" type="ORF">CTOB1V02_LOCUS2482</name>
</gene>
<evidence type="ECO:0000256" key="15">
    <source>
        <dbReference type="ARBA" id="ARBA00022741"/>
    </source>
</evidence>
<dbReference type="GO" id="GO:0006355">
    <property type="term" value="P:regulation of DNA-templated transcription"/>
    <property type="evidence" value="ECO:0007669"/>
    <property type="project" value="InterPro"/>
</dbReference>
<dbReference type="Gene3D" id="3.30.70.3000">
    <property type="match status" value="1"/>
</dbReference>
<dbReference type="InterPro" id="IPR038469">
    <property type="entry name" value="tRNAHis_GuaTrfase_Thg1_sf"/>
</dbReference>
<dbReference type="GO" id="GO:0003863">
    <property type="term" value="F:branched-chain 2-oxo acid dehydrogenase activity"/>
    <property type="evidence" value="ECO:0007669"/>
    <property type="project" value="UniProtKB-EC"/>
</dbReference>
<dbReference type="PANTHER" id="PTHR43380">
    <property type="entry name" value="2-OXOISOVALERATE DEHYDROGENASE SUBUNIT ALPHA, MITOCHONDRIAL"/>
    <property type="match status" value="1"/>
</dbReference>
<dbReference type="Gene3D" id="3.40.50.970">
    <property type="match status" value="1"/>
</dbReference>
<dbReference type="FunFam" id="3.40.50.970:FF:000015">
    <property type="entry name" value="2-oxoisovalerate dehydrogenase subunit alpha"/>
    <property type="match status" value="1"/>
</dbReference>
<evidence type="ECO:0000256" key="14">
    <source>
        <dbReference type="ARBA" id="ARBA00022723"/>
    </source>
</evidence>
<comment type="similarity">
    <text evidence="6">Belongs to the tRNA(His) guanylyltransferase family.</text>
</comment>
<feature type="region of interest" description="Disordered" evidence="28">
    <location>
        <begin position="446"/>
        <end position="508"/>
    </location>
</feature>
<evidence type="ECO:0000256" key="24">
    <source>
        <dbReference type="ARBA" id="ARBA00032480"/>
    </source>
</evidence>
<evidence type="ECO:0000256" key="12">
    <source>
        <dbReference type="ARBA" id="ARBA00022694"/>
    </source>
</evidence>
<comment type="function">
    <text evidence="26">Adds a GMP to the 5'-end of tRNA(His) after transcription and RNase P cleavage. This step is essential for proper recognition of the tRNA and for the fidelity of protein synthesis. Also functions as a guanyl-nucleotide exchange factor/GEF for the MFN1 and MFN2 mitofusins thereby regulating mitochondrial fusion. By regulating both mitochondrial dynamics and bioenergetic function, it contributes to cell survival following oxidative stress.</text>
</comment>
<organism evidence="30">
    <name type="scientific">Cyprideis torosa</name>
    <dbReference type="NCBI Taxonomy" id="163714"/>
    <lineage>
        <taxon>Eukaryota</taxon>
        <taxon>Metazoa</taxon>
        <taxon>Ecdysozoa</taxon>
        <taxon>Arthropoda</taxon>
        <taxon>Crustacea</taxon>
        <taxon>Oligostraca</taxon>
        <taxon>Ostracoda</taxon>
        <taxon>Podocopa</taxon>
        <taxon>Podocopida</taxon>
        <taxon>Cytherocopina</taxon>
        <taxon>Cytheroidea</taxon>
        <taxon>Cytherideidae</taxon>
        <taxon>Cyprideis</taxon>
    </lineage>
</organism>
<feature type="region of interest" description="Disordered" evidence="28">
    <location>
        <begin position="549"/>
        <end position="572"/>
    </location>
</feature>
<feature type="compositionally biased region" description="Low complexity" evidence="28">
    <location>
        <begin position="549"/>
        <end position="569"/>
    </location>
</feature>
<evidence type="ECO:0000256" key="9">
    <source>
        <dbReference type="ARBA" id="ARBA00020227"/>
    </source>
</evidence>
<keyword evidence="14" id="KW-0479">Metal-binding</keyword>
<keyword evidence="18" id="KW-0630">Potassium</keyword>
<protein>
    <recommendedName>
        <fullName evidence="9">2-oxoisovalerate dehydrogenase subunit alpha, mitochondrial</fullName>
        <ecNumber evidence="7">1.2.4.4</ecNumber>
        <ecNumber evidence="8">2.7.7.79</ecNumber>
    </recommendedName>
    <alternativeName>
        <fullName evidence="23">Branched-chain alpha-keto acid dehydrogenase E1 component alpha chain</fullName>
    </alternativeName>
    <alternativeName>
        <fullName evidence="10">Probable tRNA(His) guanylyltransferase</fullName>
    </alternativeName>
    <alternativeName>
        <fullName evidence="24">tRNA-histidine guanylyltransferase</fullName>
    </alternativeName>
</protein>
<dbReference type="Gene3D" id="3.30.1370.10">
    <property type="entry name" value="K Homology domain, type 1"/>
    <property type="match status" value="4"/>
</dbReference>
<feature type="domain" description="K Homology" evidence="29">
    <location>
        <begin position="17"/>
        <end position="87"/>
    </location>
</feature>
<dbReference type="InterPro" id="IPR029061">
    <property type="entry name" value="THDP-binding"/>
</dbReference>
<dbReference type="CDD" id="cd02000">
    <property type="entry name" value="TPP_E1_PDC_ADC_BCADC"/>
    <property type="match status" value="1"/>
</dbReference>
<dbReference type="Pfam" id="PF00676">
    <property type="entry name" value="E1_dh"/>
    <property type="match status" value="1"/>
</dbReference>
<keyword evidence="16" id="KW-0460">Magnesium</keyword>
<comment type="similarity">
    <text evidence="5">Belongs to the BCKDHA family.</text>
</comment>
<dbReference type="CDD" id="cd22399">
    <property type="entry name" value="KH-I_FUBP_rpt4"/>
    <property type="match status" value="1"/>
</dbReference>
<feature type="domain" description="K Homology" evidence="29">
    <location>
        <begin position="235"/>
        <end position="304"/>
    </location>
</feature>
<feature type="region of interest" description="Disordered" evidence="28">
    <location>
        <begin position="335"/>
        <end position="371"/>
    </location>
</feature>
<name>A0A7R8W902_9CRUS</name>
<feature type="compositionally biased region" description="Basic and acidic residues" evidence="28">
    <location>
        <begin position="1314"/>
        <end position="1329"/>
    </location>
</feature>
<dbReference type="CDD" id="cd22398">
    <property type="entry name" value="KH-I_FUBP_rpt3"/>
    <property type="match status" value="1"/>
</dbReference>
<dbReference type="InterPro" id="IPR050771">
    <property type="entry name" value="Alpha-ketoacid_DH_E1_comp"/>
</dbReference>
<dbReference type="GO" id="GO:0000287">
    <property type="term" value="F:magnesium ion binding"/>
    <property type="evidence" value="ECO:0007669"/>
    <property type="project" value="InterPro"/>
</dbReference>
<dbReference type="InterPro" id="IPR004087">
    <property type="entry name" value="KH_dom"/>
</dbReference>
<dbReference type="InterPro" id="IPR036612">
    <property type="entry name" value="KH_dom_type_1_sf"/>
</dbReference>
<dbReference type="PROSITE" id="PS50084">
    <property type="entry name" value="KH_TYPE_1"/>
    <property type="match status" value="4"/>
</dbReference>
<dbReference type="InterPro" id="IPR001017">
    <property type="entry name" value="DH_E1"/>
</dbReference>
<feature type="compositionally biased region" description="Pro residues" evidence="28">
    <location>
        <begin position="350"/>
        <end position="360"/>
    </location>
</feature>
<reference evidence="30" key="1">
    <citation type="submission" date="2020-11" db="EMBL/GenBank/DDBJ databases">
        <authorList>
            <person name="Tran Van P."/>
        </authorList>
    </citation>
    <scope>NUCLEOTIDE SEQUENCE</scope>
</reference>
<dbReference type="Pfam" id="PF04446">
    <property type="entry name" value="Thg1"/>
    <property type="match status" value="1"/>
</dbReference>
<dbReference type="Pfam" id="PF14413">
    <property type="entry name" value="Thg1C"/>
    <property type="match status" value="1"/>
</dbReference>
<evidence type="ECO:0000256" key="3">
    <source>
        <dbReference type="ARBA" id="ARBA00004123"/>
    </source>
</evidence>
<evidence type="ECO:0000256" key="17">
    <source>
        <dbReference type="ARBA" id="ARBA00022946"/>
    </source>
</evidence>
<comment type="subcellular location">
    <subcellularLocation>
        <location evidence="4">Mitochondrion matrix</location>
    </subcellularLocation>
    <subcellularLocation>
        <location evidence="3">Nucleus</location>
    </subcellularLocation>
</comment>
<dbReference type="GO" id="GO:0003723">
    <property type="term" value="F:RNA binding"/>
    <property type="evidence" value="ECO:0007669"/>
    <property type="project" value="UniProtKB-UniRule"/>
</dbReference>
<feature type="domain" description="K Homology" evidence="29">
    <location>
        <begin position="111"/>
        <end position="182"/>
    </location>
</feature>
<dbReference type="InterPro" id="IPR024956">
    <property type="entry name" value="tRNAHis_GuaTrfase_cat"/>
</dbReference>
<evidence type="ECO:0000313" key="30">
    <source>
        <dbReference type="EMBL" id="CAD7224525.1"/>
    </source>
</evidence>
<feature type="compositionally biased region" description="Low complexity" evidence="28">
    <location>
        <begin position="456"/>
        <end position="468"/>
    </location>
</feature>
<dbReference type="CDD" id="cd22397">
    <property type="entry name" value="KH-I_FUBP_rpt2"/>
    <property type="match status" value="1"/>
</dbReference>
<dbReference type="EMBL" id="OB660390">
    <property type="protein sequence ID" value="CAD7224525.1"/>
    <property type="molecule type" value="Genomic_DNA"/>
</dbReference>
<feature type="region of interest" description="Disordered" evidence="28">
    <location>
        <begin position="611"/>
        <end position="630"/>
    </location>
</feature>
<evidence type="ECO:0000256" key="11">
    <source>
        <dbReference type="ARBA" id="ARBA00022679"/>
    </source>
</evidence>
<dbReference type="SMART" id="SM00322">
    <property type="entry name" value="KH"/>
    <property type="match status" value="4"/>
</dbReference>
<evidence type="ECO:0000256" key="1">
    <source>
        <dbReference type="ARBA" id="ARBA00001946"/>
    </source>
</evidence>
<feature type="compositionally biased region" description="Low complexity" evidence="28">
    <location>
        <begin position="615"/>
        <end position="630"/>
    </location>
</feature>